<evidence type="ECO:0000313" key="3">
    <source>
        <dbReference type="Proteomes" id="UP000719412"/>
    </source>
</evidence>
<keyword evidence="3" id="KW-1185">Reference proteome</keyword>
<accession>A0A8J6LCA7</accession>
<comment type="caution">
    <text evidence="2">The sequence shown here is derived from an EMBL/GenBank/DDBJ whole genome shotgun (WGS) entry which is preliminary data.</text>
</comment>
<name>A0A8J6LCA7_TENMO</name>
<sequence length="282" mass="32227">MSDISDSENEVDIVEETLNVGGKECRPQEPCEFPDSANILSSTSVYINEEFSKPTISMCNQEDKENAGYENFENANVAATFAKLRILLVLHDPVSIEPYFVFVRLEGTPEDLDQDVEEMDGREFGEDQENAMHLAIFLKGSVLMEDQLWYGEVFLRKPVHKEVLQDHVVGFAQLAGDGFIFMHDNARPHTARIVTDYLHDVGIDTMNWPARSPDLNPIEHLWDVVGKQVRAQRGELVSLQELRRVVQEEWDNTPQEEIQHLIESMPRRLEAVIRARGGNTKY</sequence>
<dbReference type="EMBL" id="JABDTM020020499">
    <property type="protein sequence ID" value="KAH0816999.1"/>
    <property type="molecule type" value="Genomic_DNA"/>
</dbReference>
<dbReference type="GO" id="GO:0003676">
    <property type="term" value="F:nucleic acid binding"/>
    <property type="evidence" value="ECO:0007669"/>
    <property type="project" value="InterPro"/>
</dbReference>
<evidence type="ECO:0000313" key="2">
    <source>
        <dbReference type="EMBL" id="KAH0816999.1"/>
    </source>
</evidence>
<reference evidence="2" key="1">
    <citation type="journal article" date="2020" name="J Insects Food Feed">
        <title>The yellow mealworm (Tenebrio molitor) genome: a resource for the emerging insects as food and feed industry.</title>
        <authorList>
            <person name="Eriksson T."/>
            <person name="Andere A."/>
            <person name="Kelstrup H."/>
            <person name="Emery V."/>
            <person name="Picard C."/>
        </authorList>
    </citation>
    <scope>NUCLEOTIDE SEQUENCE</scope>
    <source>
        <strain evidence="2">Stoneville</strain>
        <tissue evidence="2">Whole head</tissue>
    </source>
</reference>
<organism evidence="2 3">
    <name type="scientific">Tenebrio molitor</name>
    <name type="common">Yellow mealworm beetle</name>
    <dbReference type="NCBI Taxonomy" id="7067"/>
    <lineage>
        <taxon>Eukaryota</taxon>
        <taxon>Metazoa</taxon>
        <taxon>Ecdysozoa</taxon>
        <taxon>Arthropoda</taxon>
        <taxon>Hexapoda</taxon>
        <taxon>Insecta</taxon>
        <taxon>Pterygota</taxon>
        <taxon>Neoptera</taxon>
        <taxon>Endopterygota</taxon>
        <taxon>Coleoptera</taxon>
        <taxon>Polyphaga</taxon>
        <taxon>Cucujiformia</taxon>
        <taxon>Tenebrionidae</taxon>
        <taxon>Tenebrio</taxon>
    </lineage>
</organism>
<proteinExistence type="predicted"/>
<dbReference type="Gene3D" id="3.30.420.10">
    <property type="entry name" value="Ribonuclease H-like superfamily/Ribonuclease H"/>
    <property type="match status" value="1"/>
</dbReference>
<gene>
    <name evidence="2" type="ORF">GEV33_005792</name>
</gene>
<protein>
    <recommendedName>
        <fullName evidence="1">Tc1-like transposase DDE domain-containing protein</fullName>
    </recommendedName>
</protein>
<dbReference type="InterPro" id="IPR038717">
    <property type="entry name" value="Tc1-like_DDE_dom"/>
</dbReference>
<reference evidence="2" key="2">
    <citation type="submission" date="2021-08" db="EMBL/GenBank/DDBJ databases">
        <authorList>
            <person name="Eriksson T."/>
        </authorList>
    </citation>
    <scope>NUCLEOTIDE SEQUENCE</scope>
    <source>
        <strain evidence="2">Stoneville</strain>
        <tissue evidence="2">Whole head</tissue>
    </source>
</reference>
<evidence type="ECO:0000259" key="1">
    <source>
        <dbReference type="Pfam" id="PF13358"/>
    </source>
</evidence>
<dbReference type="InterPro" id="IPR036397">
    <property type="entry name" value="RNaseH_sf"/>
</dbReference>
<dbReference type="AlphaFoldDB" id="A0A8J6LCA7"/>
<dbReference type="Proteomes" id="UP000719412">
    <property type="component" value="Unassembled WGS sequence"/>
</dbReference>
<dbReference type="Pfam" id="PF13358">
    <property type="entry name" value="DDE_3"/>
    <property type="match status" value="1"/>
</dbReference>
<feature type="domain" description="Tc1-like transposase DDE" evidence="1">
    <location>
        <begin position="156"/>
        <end position="233"/>
    </location>
</feature>